<dbReference type="SUPFAM" id="SSF48264">
    <property type="entry name" value="Cytochrome P450"/>
    <property type="match status" value="1"/>
</dbReference>
<evidence type="ECO:0000256" key="5">
    <source>
        <dbReference type="ARBA" id="ARBA00023002"/>
    </source>
</evidence>
<organism evidence="8 9">
    <name type="scientific">Citrullus colocynthis</name>
    <name type="common">colocynth</name>
    <dbReference type="NCBI Taxonomy" id="252529"/>
    <lineage>
        <taxon>Eukaryota</taxon>
        <taxon>Viridiplantae</taxon>
        <taxon>Streptophyta</taxon>
        <taxon>Embryophyta</taxon>
        <taxon>Tracheophyta</taxon>
        <taxon>Spermatophyta</taxon>
        <taxon>Magnoliopsida</taxon>
        <taxon>eudicotyledons</taxon>
        <taxon>Gunneridae</taxon>
        <taxon>Pentapetalae</taxon>
        <taxon>rosids</taxon>
        <taxon>fabids</taxon>
        <taxon>Cucurbitales</taxon>
        <taxon>Cucurbitaceae</taxon>
        <taxon>Benincaseae</taxon>
        <taxon>Citrullus</taxon>
    </lineage>
</organism>
<dbReference type="Gene3D" id="1.10.630.10">
    <property type="entry name" value="Cytochrome P450"/>
    <property type="match status" value="1"/>
</dbReference>
<keyword evidence="3" id="KW-0349">Heme</keyword>
<dbReference type="PRINTS" id="PR00463">
    <property type="entry name" value="EP450I"/>
</dbReference>
<evidence type="ECO:0000256" key="2">
    <source>
        <dbReference type="ARBA" id="ARBA00010617"/>
    </source>
</evidence>
<sequence length="293" mass="33024">MAFLSTSLVVQLLHNNEKKVVNVPPPTPPKLPFLGHLHLLGSHPHRSLWNLSKEHGPIMLLKLGSVPTVIISSAAVARELFKHHDLASCSRPRLTGSGRFSYNFQDLNLSPYGERWRELRKIFILELFSTKRVQSFQHIREEEVGKLLKIISNSASLGTPIDLSQTIYTLTANITFRIAFGKSFSGGELDNENFQHIIRRAMVALGSFSATDFFPGVGWIIDRLSGVHGILEKSFAEVDAIFQQVVDDRIKFMEISPNEENIVDVLLRMERDSSEFGTVKFTQDRVKALIMVT</sequence>
<keyword evidence="5" id="KW-0560">Oxidoreductase</keyword>
<name>A0ABP0Y7U5_9ROSI</name>
<dbReference type="InterPro" id="IPR036396">
    <property type="entry name" value="Cyt_P450_sf"/>
</dbReference>
<keyword evidence="4" id="KW-0479">Metal-binding</keyword>
<protein>
    <recommendedName>
        <fullName evidence="10">Cytochrome P450</fullName>
    </recommendedName>
</protein>
<evidence type="ECO:0000313" key="9">
    <source>
        <dbReference type="Proteomes" id="UP001642487"/>
    </source>
</evidence>
<evidence type="ECO:0008006" key="10">
    <source>
        <dbReference type="Google" id="ProtNLM"/>
    </source>
</evidence>
<gene>
    <name evidence="8" type="ORF">CITCOLO1_LOCUS8391</name>
</gene>
<keyword evidence="6" id="KW-0408">Iron</keyword>
<evidence type="ECO:0000313" key="8">
    <source>
        <dbReference type="EMBL" id="CAK9316528.1"/>
    </source>
</evidence>
<dbReference type="PANTHER" id="PTHR47955:SF19">
    <property type="entry name" value="CYTOCHROME P450 71A9-LIKE ISOFORM X1"/>
    <property type="match status" value="1"/>
</dbReference>
<dbReference type="InterPro" id="IPR001128">
    <property type="entry name" value="Cyt_P450"/>
</dbReference>
<keyword evidence="7" id="KW-0503">Monooxygenase</keyword>
<evidence type="ECO:0000256" key="3">
    <source>
        <dbReference type="ARBA" id="ARBA00022617"/>
    </source>
</evidence>
<reference evidence="8 9" key="1">
    <citation type="submission" date="2024-03" db="EMBL/GenBank/DDBJ databases">
        <authorList>
            <person name="Gkanogiannis A."/>
            <person name="Becerra Lopez-Lavalle L."/>
        </authorList>
    </citation>
    <scope>NUCLEOTIDE SEQUENCE [LARGE SCALE GENOMIC DNA]</scope>
</reference>
<proteinExistence type="inferred from homology"/>
<evidence type="ECO:0000256" key="1">
    <source>
        <dbReference type="ARBA" id="ARBA00001971"/>
    </source>
</evidence>
<keyword evidence="9" id="KW-1185">Reference proteome</keyword>
<evidence type="ECO:0000256" key="6">
    <source>
        <dbReference type="ARBA" id="ARBA00023004"/>
    </source>
</evidence>
<dbReference type="Proteomes" id="UP001642487">
    <property type="component" value="Chromosome 3"/>
</dbReference>
<comment type="cofactor">
    <cofactor evidence="1">
        <name>heme</name>
        <dbReference type="ChEBI" id="CHEBI:30413"/>
    </cofactor>
</comment>
<dbReference type="PANTHER" id="PTHR47955">
    <property type="entry name" value="CYTOCHROME P450 FAMILY 71 PROTEIN"/>
    <property type="match status" value="1"/>
</dbReference>
<dbReference type="Pfam" id="PF00067">
    <property type="entry name" value="p450"/>
    <property type="match status" value="1"/>
</dbReference>
<dbReference type="EMBL" id="OZ021737">
    <property type="protein sequence ID" value="CAK9316528.1"/>
    <property type="molecule type" value="Genomic_DNA"/>
</dbReference>
<accession>A0ABP0Y7U5</accession>
<evidence type="ECO:0000256" key="4">
    <source>
        <dbReference type="ARBA" id="ARBA00022723"/>
    </source>
</evidence>
<dbReference type="InterPro" id="IPR002401">
    <property type="entry name" value="Cyt_P450_E_grp-I"/>
</dbReference>
<comment type="similarity">
    <text evidence="2">Belongs to the cytochrome P450 family.</text>
</comment>
<evidence type="ECO:0000256" key="7">
    <source>
        <dbReference type="ARBA" id="ARBA00023033"/>
    </source>
</evidence>